<keyword evidence="2 5" id="KW-0812">Transmembrane</keyword>
<evidence type="ECO:0000313" key="7">
    <source>
        <dbReference type="EMBL" id="KAG0501155.1"/>
    </source>
</evidence>
<comment type="caution">
    <text evidence="6">The sequence shown here is derived from an EMBL/GenBank/DDBJ whole genome shotgun (WGS) entry which is preliminary data.</text>
</comment>
<dbReference type="Pfam" id="PF02361">
    <property type="entry name" value="CbiQ"/>
    <property type="match status" value="1"/>
</dbReference>
<feature type="transmembrane region" description="Helical" evidence="5">
    <location>
        <begin position="203"/>
        <end position="228"/>
    </location>
</feature>
<keyword evidence="8" id="KW-1185">Reference proteome</keyword>
<sequence length="331" mass="36672">MRFFSIGGARGSSANLESVDSPWFSPERILKLISGATSSPIGQFIESPRTFLHSVDPRVKMVWLLALVVLPARSNIYMRTGLVLYLSLLSVLVLPTRIWMDQLGRAAFLSGILFIMLGFGSDGVPSTVQLRTPPSSIIGLPDIPSSLGGYSYLVMKLGPFELTRKGLSVATTSACLTFTIFQSASLCLTTTTPEQLASALWWFMYPLNLFGVPVAEVIFTLLLSLRFINLAFDEVRNIALGIVARRLYWQKLTFMETLDVFVLYIQRIFKNIFNHADQISKAMIARGFRGDCKAHKIYFLSKSGFGFVDFASLLCLLGLIVSAIVSEKIVI</sequence>
<gene>
    <name evidence="7" type="ORF">HPP92_001227</name>
    <name evidence="6" type="ORF">HPP92_001401</name>
</gene>
<dbReference type="EMBL" id="JADCNL010000001">
    <property type="protein sequence ID" value="KAG0496710.1"/>
    <property type="molecule type" value="Genomic_DNA"/>
</dbReference>
<protein>
    <submittedName>
        <fullName evidence="6">Uncharacterized protein</fullName>
    </submittedName>
</protein>
<reference evidence="8 9" key="1">
    <citation type="journal article" date="2020" name="Nat. Food">
        <title>A phased Vanilla planifolia genome enables genetic improvement of flavour and production.</title>
        <authorList>
            <person name="Hasing T."/>
            <person name="Tang H."/>
            <person name="Brym M."/>
            <person name="Khazi F."/>
            <person name="Huang T."/>
            <person name="Chambers A.H."/>
        </authorList>
    </citation>
    <scope>NUCLEOTIDE SEQUENCE [LARGE SCALE GENOMIC DNA]</scope>
    <source>
        <tissue evidence="6">Leaf</tissue>
    </source>
</reference>
<evidence type="ECO:0000313" key="8">
    <source>
        <dbReference type="Proteomes" id="UP000636800"/>
    </source>
</evidence>
<evidence type="ECO:0000256" key="5">
    <source>
        <dbReference type="SAM" id="Phobius"/>
    </source>
</evidence>
<comment type="subcellular location">
    <subcellularLocation>
        <location evidence="1">Membrane</location>
        <topology evidence="1">Multi-pass membrane protein</topology>
    </subcellularLocation>
</comment>
<evidence type="ECO:0000256" key="4">
    <source>
        <dbReference type="ARBA" id="ARBA00023136"/>
    </source>
</evidence>
<dbReference type="CDD" id="cd16914">
    <property type="entry name" value="EcfT"/>
    <property type="match status" value="1"/>
</dbReference>
<dbReference type="Proteomes" id="UP000639772">
    <property type="component" value="Chromosome 1"/>
</dbReference>
<dbReference type="PANTHER" id="PTHR33514">
    <property type="entry name" value="PROTEIN ABCI12, CHLOROPLASTIC"/>
    <property type="match status" value="1"/>
</dbReference>
<feature type="transmembrane region" description="Helical" evidence="5">
    <location>
        <begin position="167"/>
        <end position="191"/>
    </location>
</feature>
<evidence type="ECO:0000256" key="2">
    <source>
        <dbReference type="ARBA" id="ARBA00022692"/>
    </source>
</evidence>
<dbReference type="GO" id="GO:0009507">
    <property type="term" value="C:chloroplast"/>
    <property type="evidence" value="ECO:0007669"/>
    <property type="project" value="TreeGrafter"/>
</dbReference>
<dbReference type="EMBL" id="JADCNM010000001">
    <property type="protein sequence ID" value="KAG0501155.1"/>
    <property type="molecule type" value="Genomic_DNA"/>
</dbReference>
<dbReference type="AlphaFoldDB" id="A0A835RXZ4"/>
<dbReference type="GO" id="GO:0005886">
    <property type="term" value="C:plasma membrane"/>
    <property type="evidence" value="ECO:0007669"/>
    <property type="project" value="UniProtKB-ARBA"/>
</dbReference>
<accession>A0A835RXZ4</accession>
<dbReference type="OrthoDB" id="2019294at2759"/>
<name>A0A835RXZ4_VANPL</name>
<evidence type="ECO:0000256" key="3">
    <source>
        <dbReference type="ARBA" id="ARBA00022989"/>
    </source>
</evidence>
<organism evidence="6 8">
    <name type="scientific">Vanilla planifolia</name>
    <name type="common">Vanilla</name>
    <dbReference type="NCBI Taxonomy" id="51239"/>
    <lineage>
        <taxon>Eukaryota</taxon>
        <taxon>Viridiplantae</taxon>
        <taxon>Streptophyta</taxon>
        <taxon>Embryophyta</taxon>
        <taxon>Tracheophyta</taxon>
        <taxon>Spermatophyta</taxon>
        <taxon>Magnoliopsida</taxon>
        <taxon>Liliopsida</taxon>
        <taxon>Asparagales</taxon>
        <taxon>Orchidaceae</taxon>
        <taxon>Vanilloideae</taxon>
        <taxon>Vanilleae</taxon>
        <taxon>Vanilla</taxon>
    </lineage>
</organism>
<evidence type="ECO:0000256" key="1">
    <source>
        <dbReference type="ARBA" id="ARBA00004141"/>
    </source>
</evidence>
<keyword evidence="3 5" id="KW-1133">Transmembrane helix</keyword>
<evidence type="ECO:0000313" key="6">
    <source>
        <dbReference type="EMBL" id="KAG0496710.1"/>
    </source>
</evidence>
<feature type="transmembrane region" description="Helical" evidence="5">
    <location>
        <begin position="76"/>
        <end position="94"/>
    </location>
</feature>
<feature type="transmembrane region" description="Helical" evidence="5">
    <location>
        <begin position="305"/>
        <end position="325"/>
    </location>
</feature>
<keyword evidence="4 5" id="KW-0472">Membrane</keyword>
<dbReference type="InterPro" id="IPR003339">
    <property type="entry name" value="ABC/ECF_trnsptr_transmembrane"/>
</dbReference>
<evidence type="ECO:0000313" key="9">
    <source>
        <dbReference type="Proteomes" id="UP000639772"/>
    </source>
</evidence>
<dbReference type="PANTHER" id="PTHR33514:SF13">
    <property type="entry name" value="PROTEIN ABCI12, CHLOROPLASTIC"/>
    <property type="match status" value="1"/>
</dbReference>
<dbReference type="Proteomes" id="UP000636800">
    <property type="component" value="Chromosome 1"/>
</dbReference>
<proteinExistence type="predicted"/>